<proteinExistence type="inferred from homology"/>
<comment type="subcellular location">
    <subcellularLocation>
        <location evidence="1">Cell inner membrane</location>
        <topology evidence="1">Multi-pass membrane protein</topology>
    </subcellularLocation>
</comment>
<gene>
    <name evidence="12" type="ORF">BF93_16320</name>
</gene>
<keyword evidence="2" id="KW-0813">Transport</keyword>
<feature type="compositionally biased region" description="Low complexity" evidence="9">
    <location>
        <begin position="1"/>
        <end position="14"/>
    </location>
</feature>
<keyword evidence="5 10" id="KW-0812">Transmembrane</keyword>
<dbReference type="InterPro" id="IPR055348">
    <property type="entry name" value="DctQ"/>
</dbReference>
<keyword evidence="7 10" id="KW-0472">Membrane</keyword>
<feature type="region of interest" description="Disordered" evidence="9">
    <location>
        <begin position="1"/>
        <end position="44"/>
    </location>
</feature>
<feature type="transmembrane region" description="Helical" evidence="10">
    <location>
        <begin position="47"/>
        <end position="72"/>
    </location>
</feature>
<dbReference type="HOGENOM" id="CLU_1264921_0_0_11"/>
<dbReference type="GO" id="GO:0022857">
    <property type="term" value="F:transmembrane transporter activity"/>
    <property type="evidence" value="ECO:0007669"/>
    <property type="project" value="TreeGrafter"/>
</dbReference>
<evidence type="ECO:0000259" key="11">
    <source>
        <dbReference type="Pfam" id="PF04290"/>
    </source>
</evidence>
<dbReference type="PANTHER" id="PTHR35011:SF2">
    <property type="entry name" value="2,3-DIKETO-L-GULONATE TRAP TRANSPORTER SMALL PERMEASE PROTEIN YIAM"/>
    <property type="match status" value="1"/>
</dbReference>
<keyword evidence="6 10" id="KW-1133">Transmembrane helix</keyword>
<sequence length="218" mass="22517">MSPRASSPSSPASADGRAPVITEEDLQALDTTGGHAEESRPEDPVNAVAATVGSVLAIAGTAIIVVLVTVSVVLRYVLNSSLPVASEGPTYLFPWLIAGGAVVAQATRGHIAVDVLVSRLHGKAYDRAQILTWAFVSVLLGYLTYLAAYLIPPMAAQSTPIMGWPQLGSFGAFIVMVAVMTVQAAARTVHYARHGAPEPDHRVAAASAAAPTQEVPGA</sequence>
<evidence type="ECO:0000313" key="13">
    <source>
        <dbReference type="Proteomes" id="UP000023067"/>
    </source>
</evidence>
<reference evidence="12 13" key="1">
    <citation type="submission" date="2014-02" db="EMBL/GenBank/DDBJ databases">
        <title>Genome sequence of Brachybacterium phenoliresistens strain W13A50.</title>
        <authorList>
            <person name="Wang X."/>
        </authorList>
    </citation>
    <scope>NUCLEOTIDE SEQUENCE [LARGE SCALE GENOMIC DNA]</scope>
    <source>
        <strain evidence="12 13">W13A50</strain>
    </source>
</reference>
<keyword evidence="4" id="KW-0997">Cell inner membrane</keyword>
<protein>
    <recommendedName>
        <fullName evidence="11">Tripartite ATP-independent periplasmic transporters DctQ component domain-containing protein</fullName>
    </recommendedName>
</protein>
<evidence type="ECO:0000256" key="8">
    <source>
        <dbReference type="ARBA" id="ARBA00038436"/>
    </source>
</evidence>
<evidence type="ECO:0000256" key="6">
    <source>
        <dbReference type="ARBA" id="ARBA00022989"/>
    </source>
</evidence>
<feature type="domain" description="Tripartite ATP-independent periplasmic transporters DctQ component" evidence="11">
    <location>
        <begin position="64"/>
        <end position="191"/>
    </location>
</feature>
<accession>Z9JU79</accession>
<dbReference type="InterPro" id="IPR007387">
    <property type="entry name" value="TRAP_DctQ"/>
</dbReference>
<dbReference type="RefSeq" id="WP_051486691.1">
    <property type="nucleotide sequence ID" value="NZ_KK069991.1"/>
</dbReference>
<dbReference type="AlphaFoldDB" id="Z9JU79"/>
<dbReference type="EMBL" id="JDYK01000006">
    <property type="protein sequence ID" value="EWS81759.1"/>
    <property type="molecule type" value="Genomic_DNA"/>
</dbReference>
<keyword evidence="13" id="KW-1185">Reference proteome</keyword>
<dbReference type="STRING" id="396014.BF93_16320"/>
<evidence type="ECO:0000313" key="12">
    <source>
        <dbReference type="EMBL" id="EWS81759.1"/>
    </source>
</evidence>
<feature type="transmembrane region" description="Helical" evidence="10">
    <location>
        <begin position="163"/>
        <end position="186"/>
    </location>
</feature>
<dbReference type="PATRIC" id="fig|396014.3.peg.1609"/>
<evidence type="ECO:0000256" key="7">
    <source>
        <dbReference type="ARBA" id="ARBA00023136"/>
    </source>
</evidence>
<comment type="caution">
    <text evidence="12">The sequence shown here is derived from an EMBL/GenBank/DDBJ whole genome shotgun (WGS) entry which is preliminary data.</text>
</comment>
<evidence type="ECO:0000256" key="4">
    <source>
        <dbReference type="ARBA" id="ARBA00022519"/>
    </source>
</evidence>
<evidence type="ECO:0000256" key="3">
    <source>
        <dbReference type="ARBA" id="ARBA00022475"/>
    </source>
</evidence>
<dbReference type="GO" id="GO:0005886">
    <property type="term" value="C:plasma membrane"/>
    <property type="evidence" value="ECO:0007669"/>
    <property type="project" value="UniProtKB-SubCell"/>
</dbReference>
<dbReference type="Proteomes" id="UP000023067">
    <property type="component" value="Unassembled WGS sequence"/>
</dbReference>
<evidence type="ECO:0000256" key="5">
    <source>
        <dbReference type="ARBA" id="ARBA00022692"/>
    </source>
</evidence>
<dbReference type="Pfam" id="PF04290">
    <property type="entry name" value="DctQ"/>
    <property type="match status" value="1"/>
</dbReference>
<evidence type="ECO:0000256" key="9">
    <source>
        <dbReference type="SAM" id="MobiDB-lite"/>
    </source>
</evidence>
<dbReference type="eggNOG" id="COG3090">
    <property type="taxonomic scope" value="Bacteria"/>
</dbReference>
<feature type="transmembrane region" description="Helical" evidence="10">
    <location>
        <begin position="130"/>
        <end position="151"/>
    </location>
</feature>
<name>Z9JU79_9MICO</name>
<evidence type="ECO:0000256" key="2">
    <source>
        <dbReference type="ARBA" id="ARBA00022448"/>
    </source>
</evidence>
<organism evidence="12 13">
    <name type="scientific">Brachybacterium phenoliresistens</name>
    <dbReference type="NCBI Taxonomy" id="396014"/>
    <lineage>
        <taxon>Bacteria</taxon>
        <taxon>Bacillati</taxon>
        <taxon>Actinomycetota</taxon>
        <taxon>Actinomycetes</taxon>
        <taxon>Micrococcales</taxon>
        <taxon>Dermabacteraceae</taxon>
        <taxon>Brachybacterium</taxon>
    </lineage>
</organism>
<keyword evidence="3" id="KW-1003">Cell membrane</keyword>
<evidence type="ECO:0000256" key="10">
    <source>
        <dbReference type="SAM" id="Phobius"/>
    </source>
</evidence>
<evidence type="ECO:0000256" key="1">
    <source>
        <dbReference type="ARBA" id="ARBA00004429"/>
    </source>
</evidence>
<comment type="similarity">
    <text evidence="8">Belongs to the TRAP transporter small permease family.</text>
</comment>
<dbReference type="GO" id="GO:0015740">
    <property type="term" value="P:C4-dicarboxylate transport"/>
    <property type="evidence" value="ECO:0007669"/>
    <property type="project" value="TreeGrafter"/>
</dbReference>
<dbReference type="PANTHER" id="PTHR35011">
    <property type="entry name" value="2,3-DIKETO-L-GULONATE TRAP TRANSPORTER SMALL PERMEASE PROTEIN YIAM"/>
    <property type="match status" value="1"/>
</dbReference>